<comment type="caution">
    <text evidence="3">The sequence shown here is derived from an EMBL/GenBank/DDBJ whole genome shotgun (WGS) entry which is preliminary data.</text>
</comment>
<feature type="domain" description="Peptide N-acetyl-beta-D-glucosaminyl asparaginase amidase A N-terminal" evidence="2">
    <location>
        <begin position="60"/>
        <end position="410"/>
    </location>
</feature>
<dbReference type="Pfam" id="PF12222">
    <property type="entry name" value="PNGaseA"/>
    <property type="match status" value="1"/>
</dbReference>
<keyword evidence="1" id="KW-0732">Signal</keyword>
<feature type="chain" id="PRO_5044823395" description="Peptide N-acetyl-beta-D-glucosaminyl asparaginase amidase A N-terminal domain-containing protein" evidence="1">
    <location>
        <begin position="22"/>
        <end position="608"/>
    </location>
</feature>
<reference evidence="3 4" key="1">
    <citation type="submission" date="2024-11" db="EMBL/GenBank/DDBJ databases">
        <title>Chromosome-level genome assembly of Eucalyptus globulus Labill. provides insights into its genome evolution.</title>
        <authorList>
            <person name="Li X."/>
        </authorList>
    </citation>
    <scope>NUCLEOTIDE SEQUENCE [LARGE SCALE GENOMIC DNA]</scope>
    <source>
        <strain evidence="3">CL2024</strain>
        <tissue evidence="3">Fresh tender leaves</tissue>
    </source>
</reference>
<keyword evidence="4" id="KW-1185">Reference proteome</keyword>
<evidence type="ECO:0000313" key="3">
    <source>
        <dbReference type="EMBL" id="KAL3717961.1"/>
    </source>
</evidence>
<evidence type="ECO:0000313" key="4">
    <source>
        <dbReference type="Proteomes" id="UP001634007"/>
    </source>
</evidence>
<dbReference type="EMBL" id="JBJKBG010000010">
    <property type="protein sequence ID" value="KAL3717961.1"/>
    <property type="molecule type" value="Genomic_DNA"/>
</dbReference>
<sequence length="608" mass="66690">MPPATTTAVLFLLLLAAAAAAFPDRFHKPASRSRSRSRSRSPQQYVELTRPLPYTLLPPACTHRIVTHSFADTLGSPPFTAPYSPPPPSSLCPSPPWSSVALELSASSRGDQYDRIAALWLGGVELLRTSTAEPNDDGVFWKVRKDVTRYSSLLSRSGIEVSMMLENIVNDEFTGIYHVNVTLLFYSSVGSGAGPRVPASQLSAISKLGLGSEELGGNSVNSATLGAAAWDYNPPPADLILSVSDDGDRGSWYWIERGLDLRSKKIIIPANTVRAVLELCVSFHGNDEFWYSNPPDSYLRENNLTTGRGNGAYREVLALIDGTLVGSEVPLPVVFTGGINPLFWEPIVAIGAFILPSYDIELTPFLGTLLDCKPHEFAIGVANGISYWLVNANLHLWLDHGSKRVQAKSAAIAPTVHHVERESEFRQLDGSFKVKAKRKERFVGWVKSSAGNFTTIVSTGYKVKNSISFTGNGTYKLMKQKMKAKREVTTENEAGVPVARTFVKRSYPLRVITSTLPGSKKDTYVLVTNVSHSQSERWSYGDQSGSLRNSQDSRGWMEVKDHNVLSGTAETKQSYNYADEFICYLRMAEAADGKLVGDNSWFSRGCLS</sequence>
<dbReference type="InterPro" id="IPR056948">
    <property type="entry name" value="PNGaseA_N"/>
</dbReference>
<evidence type="ECO:0000259" key="2">
    <source>
        <dbReference type="Pfam" id="PF12222"/>
    </source>
</evidence>
<dbReference type="InterPro" id="IPR021102">
    <property type="entry name" value="PNGase_A"/>
</dbReference>
<name>A0ABD3ITX4_EUCGL</name>
<dbReference type="PANTHER" id="PTHR31104">
    <property type="entry name" value="PEPTIDE-N4-(N-ACETYL-BETA-GLUCOSAMINYL)ASPARAGINE AMIDASE A PROTEIN"/>
    <property type="match status" value="1"/>
</dbReference>
<accession>A0ABD3ITX4</accession>
<gene>
    <name evidence="3" type="ORF">ACJRO7_003145</name>
</gene>
<feature type="signal peptide" evidence="1">
    <location>
        <begin position="1"/>
        <end position="21"/>
    </location>
</feature>
<organism evidence="3 4">
    <name type="scientific">Eucalyptus globulus</name>
    <name type="common">Tasmanian blue gum</name>
    <dbReference type="NCBI Taxonomy" id="34317"/>
    <lineage>
        <taxon>Eukaryota</taxon>
        <taxon>Viridiplantae</taxon>
        <taxon>Streptophyta</taxon>
        <taxon>Embryophyta</taxon>
        <taxon>Tracheophyta</taxon>
        <taxon>Spermatophyta</taxon>
        <taxon>Magnoliopsida</taxon>
        <taxon>eudicotyledons</taxon>
        <taxon>Gunneridae</taxon>
        <taxon>Pentapetalae</taxon>
        <taxon>rosids</taxon>
        <taxon>malvids</taxon>
        <taxon>Myrtales</taxon>
        <taxon>Myrtaceae</taxon>
        <taxon>Myrtoideae</taxon>
        <taxon>Eucalypteae</taxon>
        <taxon>Eucalyptus</taxon>
    </lineage>
</organism>
<evidence type="ECO:0000256" key="1">
    <source>
        <dbReference type="SAM" id="SignalP"/>
    </source>
</evidence>
<dbReference type="Proteomes" id="UP001634007">
    <property type="component" value="Unassembled WGS sequence"/>
</dbReference>
<protein>
    <recommendedName>
        <fullName evidence="2">Peptide N-acetyl-beta-D-glucosaminyl asparaginase amidase A N-terminal domain-containing protein</fullName>
    </recommendedName>
</protein>
<dbReference type="AlphaFoldDB" id="A0ABD3ITX4"/>
<proteinExistence type="predicted"/>